<dbReference type="PANTHER" id="PTHR42852">
    <property type="entry name" value="THIOL:DISULFIDE INTERCHANGE PROTEIN DSBE"/>
    <property type="match status" value="1"/>
</dbReference>
<evidence type="ECO:0000256" key="3">
    <source>
        <dbReference type="ARBA" id="ARBA00023284"/>
    </source>
</evidence>
<evidence type="ECO:0000259" key="4">
    <source>
        <dbReference type="PROSITE" id="PS51352"/>
    </source>
</evidence>
<dbReference type="EMBL" id="BHXQ01000006">
    <property type="protein sequence ID" value="GCC52987.1"/>
    <property type="molecule type" value="Genomic_DNA"/>
</dbReference>
<dbReference type="Gene3D" id="3.40.30.10">
    <property type="entry name" value="Glutaredoxin"/>
    <property type="match status" value="1"/>
</dbReference>
<gene>
    <name evidence="5" type="ORF">SanaruYs_32280</name>
</gene>
<dbReference type="InterPro" id="IPR050553">
    <property type="entry name" value="Thioredoxin_ResA/DsbE_sf"/>
</dbReference>
<dbReference type="GO" id="GO:0016491">
    <property type="term" value="F:oxidoreductase activity"/>
    <property type="evidence" value="ECO:0007669"/>
    <property type="project" value="InterPro"/>
</dbReference>
<feature type="domain" description="Thioredoxin" evidence="4">
    <location>
        <begin position="52"/>
        <end position="197"/>
    </location>
</feature>
<dbReference type="CDD" id="cd02966">
    <property type="entry name" value="TlpA_like_family"/>
    <property type="match status" value="1"/>
</dbReference>
<evidence type="ECO:0000313" key="6">
    <source>
        <dbReference type="Proteomes" id="UP000288227"/>
    </source>
</evidence>
<comment type="caution">
    <text evidence="5">The sequence shown here is derived from an EMBL/GenBank/DDBJ whole genome shotgun (WGS) entry which is preliminary data.</text>
</comment>
<dbReference type="SUPFAM" id="SSF52833">
    <property type="entry name" value="Thioredoxin-like"/>
    <property type="match status" value="1"/>
</dbReference>
<keyword evidence="6" id="KW-1185">Reference proteome</keyword>
<dbReference type="GO" id="GO:0030313">
    <property type="term" value="C:cell envelope"/>
    <property type="evidence" value="ECO:0007669"/>
    <property type="project" value="UniProtKB-SubCell"/>
</dbReference>
<dbReference type="InterPro" id="IPR013740">
    <property type="entry name" value="Redoxin"/>
</dbReference>
<dbReference type="InterPro" id="IPR036249">
    <property type="entry name" value="Thioredoxin-like_sf"/>
</dbReference>
<reference evidence="5 6" key="1">
    <citation type="submission" date="2018-11" db="EMBL/GenBank/DDBJ databases">
        <title>Chryseotalea sanarue gen. nov., sp., nov., a member of the family Cytophagaceae, isolated from a brackish lake in Hamamatsu Japan.</title>
        <authorList>
            <person name="Maejima Y."/>
            <person name="Iino T."/>
            <person name="Muraguchi Y."/>
            <person name="Fukuda K."/>
            <person name="Ohkuma M."/>
            <person name="Moriuchi R."/>
            <person name="Dohra H."/>
            <person name="Kimbara K."/>
            <person name="Shintani M."/>
        </authorList>
    </citation>
    <scope>NUCLEOTIDE SEQUENCE [LARGE SCALE GENOMIC DNA]</scope>
    <source>
        <strain evidence="5 6">Ys</strain>
    </source>
</reference>
<proteinExistence type="predicted"/>
<protein>
    <submittedName>
        <fullName evidence="5">TlpA family protein disulfide reductase</fullName>
    </submittedName>
</protein>
<dbReference type="AlphaFoldDB" id="A0A401UDL0"/>
<name>A0A401UDL0_9BACT</name>
<dbReference type="Proteomes" id="UP000288227">
    <property type="component" value="Unassembled WGS sequence"/>
</dbReference>
<comment type="subcellular location">
    <subcellularLocation>
        <location evidence="1">Cell envelope</location>
    </subcellularLocation>
</comment>
<keyword evidence="3" id="KW-0676">Redox-active center</keyword>
<evidence type="ECO:0000256" key="2">
    <source>
        <dbReference type="ARBA" id="ARBA00022748"/>
    </source>
</evidence>
<dbReference type="RefSeq" id="WP_127123636.1">
    <property type="nucleotide sequence ID" value="NZ_BHXQ01000006.1"/>
</dbReference>
<dbReference type="InterPro" id="IPR013766">
    <property type="entry name" value="Thioredoxin_domain"/>
</dbReference>
<evidence type="ECO:0000313" key="5">
    <source>
        <dbReference type="EMBL" id="GCC52987.1"/>
    </source>
</evidence>
<keyword evidence="2" id="KW-0201">Cytochrome c-type biogenesis</keyword>
<dbReference type="PANTHER" id="PTHR42852:SF13">
    <property type="entry name" value="PROTEIN DIPZ"/>
    <property type="match status" value="1"/>
</dbReference>
<dbReference type="Pfam" id="PF08534">
    <property type="entry name" value="Redoxin"/>
    <property type="match status" value="1"/>
</dbReference>
<sequence length="198" mass="22270">MKKVIGLLKSISIPVLLILLLHLTGLLSTPTAYAQKILIQSGILNASVERQVTKENFSYDFKLQTLSGEPFDMGQLKGKVIFLNLWATWCGPCRAEMPAIESLYKGVAHEDLAFVMLSIDRKNDEIKVKNYVASKAFTFPVYLVQSPFPNNLPEVLQVPSIPTTFVINKKGEIVYKNVGTANYDTKKFKNFLQELLQE</sequence>
<dbReference type="InterPro" id="IPR017937">
    <property type="entry name" value="Thioredoxin_CS"/>
</dbReference>
<organism evidence="5 6">
    <name type="scientific">Chryseotalea sanaruensis</name>
    <dbReference type="NCBI Taxonomy" id="2482724"/>
    <lineage>
        <taxon>Bacteria</taxon>
        <taxon>Pseudomonadati</taxon>
        <taxon>Bacteroidota</taxon>
        <taxon>Cytophagia</taxon>
        <taxon>Cytophagales</taxon>
        <taxon>Chryseotaleaceae</taxon>
        <taxon>Chryseotalea</taxon>
    </lineage>
</organism>
<accession>A0A401UDL0</accession>
<dbReference type="PROSITE" id="PS51352">
    <property type="entry name" value="THIOREDOXIN_2"/>
    <property type="match status" value="1"/>
</dbReference>
<dbReference type="OrthoDB" id="6399635at2"/>
<dbReference type="GO" id="GO:0017004">
    <property type="term" value="P:cytochrome complex assembly"/>
    <property type="evidence" value="ECO:0007669"/>
    <property type="project" value="UniProtKB-KW"/>
</dbReference>
<evidence type="ECO:0000256" key="1">
    <source>
        <dbReference type="ARBA" id="ARBA00004196"/>
    </source>
</evidence>
<dbReference type="PROSITE" id="PS00194">
    <property type="entry name" value="THIOREDOXIN_1"/>
    <property type="match status" value="1"/>
</dbReference>